<sequence length="209" mass="23128">MPSWWWPSTGIAGGRRNAVADLRLFFSLDLPARLKEALSRYQRTLPRSLFRPLKPENLHITLAFLGDTPEEEVPHLSRLLMDLPLPSRLVLTAGRPLALPSLSRISVLTLKVGNPGGGLEDLASSLREALLDTGHSFDPKPFKAHLTLAYLHRSLSPGEREEAREIILSLPPFRFGRFSPESITLMQSTLTPAGSIFTPLATRSFGEEA</sequence>
<reference key="1">
    <citation type="submission" date="2009-08" db="EMBL/GenBank/DDBJ databases">
        <title>The genome sequence of Spirochaeta thermophila DSM6192.</title>
        <authorList>
            <person name="Angelov A."/>
            <person name="Mientus M."/>
            <person name="Wittenberg S."/>
            <person name="Lehmann R."/>
            <person name="Liesegang H."/>
            <person name="Daniel R."/>
            <person name="Liebl W."/>
        </authorList>
    </citation>
    <scope>NUCLEOTIDE SEQUENCE</scope>
    <source>
        <strain>DSM 6192</strain>
    </source>
</reference>
<evidence type="ECO:0000256" key="2">
    <source>
        <dbReference type="HAMAP-Rule" id="MF_01940"/>
    </source>
</evidence>
<dbReference type="GO" id="GO:0004113">
    <property type="term" value="F:2',3'-cyclic-nucleotide 3'-phosphodiesterase activity"/>
    <property type="evidence" value="ECO:0007669"/>
    <property type="project" value="InterPro"/>
</dbReference>
<comment type="function">
    <text evidence="2">Hydrolyzes RNA 2',3'-cyclic phosphodiester to an RNA 2'-phosphomonoester.</text>
</comment>
<dbReference type="PANTHER" id="PTHR35561:SF1">
    <property type="entry name" value="RNA 2',3'-CYCLIC PHOSPHODIESTERASE"/>
    <property type="match status" value="1"/>
</dbReference>
<feature type="short sequence motif" description="HXTX 1" evidence="2">
    <location>
        <begin position="59"/>
        <end position="62"/>
    </location>
</feature>
<name>E0RQV7_WINT6</name>
<feature type="short sequence motif" description="HXTX 2" evidence="2">
    <location>
        <begin position="145"/>
        <end position="148"/>
    </location>
</feature>
<dbReference type="PANTHER" id="PTHR35561">
    <property type="entry name" value="RNA 2',3'-CYCLIC PHOSPHODIESTERASE"/>
    <property type="match status" value="1"/>
</dbReference>
<evidence type="ECO:0000256" key="1">
    <source>
        <dbReference type="ARBA" id="ARBA00022801"/>
    </source>
</evidence>
<proteinExistence type="inferred from homology"/>
<dbReference type="Proteomes" id="UP000001296">
    <property type="component" value="Chromosome"/>
</dbReference>
<dbReference type="NCBIfam" id="TIGR02258">
    <property type="entry name" value="2_5_ligase"/>
    <property type="match status" value="1"/>
</dbReference>
<dbReference type="InterPro" id="IPR014051">
    <property type="entry name" value="Phosphoesterase_HXTX"/>
</dbReference>
<comment type="similarity">
    <text evidence="2">Belongs to the 2H phosphoesterase superfamily. ThpR family.</text>
</comment>
<dbReference type="Pfam" id="PF02834">
    <property type="entry name" value="LigT_PEase"/>
    <property type="match status" value="1"/>
</dbReference>
<dbReference type="Gene3D" id="3.90.1140.10">
    <property type="entry name" value="Cyclic phosphodiesterase"/>
    <property type="match status" value="1"/>
</dbReference>
<dbReference type="SUPFAM" id="SSF55144">
    <property type="entry name" value="LigT-like"/>
    <property type="match status" value="1"/>
</dbReference>
<evidence type="ECO:0000313" key="4">
    <source>
        <dbReference type="EMBL" id="ADN03013.1"/>
    </source>
</evidence>
<evidence type="ECO:0000313" key="5">
    <source>
        <dbReference type="Proteomes" id="UP000001296"/>
    </source>
</evidence>
<reference evidence="4 5" key="2">
    <citation type="journal article" date="2010" name="J. Bacteriol.">
        <title>Genome sequence of the polysaccharide-degrading, thermophilic anaerobe Spirochaeta thermophila DSM 6192.</title>
        <authorList>
            <person name="Angelov A."/>
            <person name="Liebl S."/>
            <person name="Ballschmiter M."/>
            <person name="Bomeke M."/>
            <person name="Lehmann R."/>
            <person name="Liesegang H."/>
            <person name="Daniel R."/>
            <person name="Liebl W."/>
        </authorList>
    </citation>
    <scope>NUCLEOTIDE SEQUENCE [LARGE SCALE GENOMIC DNA]</scope>
    <source>
        <strain evidence="5">ATCC 49972 / DSM 6192 / RI 19.B1</strain>
    </source>
</reference>
<dbReference type="PaxDb" id="665571-STHERM_c20820"/>
<gene>
    <name evidence="4" type="ordered locus">STHERM_c20820</name>
</gene>
<dbReference type="InterPro" id="IPR004175">
    <property type="entry name" value="RNA_CPDase"/>
</dbReference>
<evidence type="ECO:0000259" key="3">
    <source>
        <dbReference type="Pfam" id="PF02834"/>
    </source>
</evidence>
<dbReference type="InterPro" id="IPR009097">
    <property type="entry name" value="Cyclic_Pdiesterase"/>
</dbReference>
<dbReference type="GO" id="GO:0008664">
    <property type="term" value="F:RNA 2',3'-cyclic 3'-phosphodiesterase activity"/>
    <property type="evidence" value="ECO:0007669"/>
    <property type="project" value="UniProtKB-EC"/>
</dbReference>
<dbReference type="EC" id="3.1.4.58" evidence="2"/>
<protein>
    <recommendedName>
        <fullName evidence="2">RNA 2',3'-cyclic phosphodiesterase</fullName>
        <shortName evidence="2">RNA 2',3'-CPDase</shortName>
        <ecNumber evidence="2">3.1.4.58</ecNumber>
    </recommendedName>
</protein>
<accession>E0RQV7</accession>
<organism evidence="4 5">
    <name type="scientific">Winmispira thermophila (strain ATCC 49972 / DSM 6192 / RI 19.B1)</name>
    <name type="common">Spirochaeta thermophila</name>
    <dbReference type="NCBI Taxonomy" id="665571"/>
    <lineage>
        <taxon>Bacteria</taxon>
        <taxon>Pseudomonadati</taxon>
        <taxon>Spirochaetota</taxon>
        <taxon>Spirochaetia</taxon>
        <taxon>Winmispirales</taxon>
        <taxon>Winmispiraceae</taxon>
        <taxon>Winmispira</taxon>
    </lineage>
</organism>
<feature type="domain" description="Phosphoesterase HXTX" evidence="3">
    <location>
        <begin position="29"/>
        <end position="83"/>
    </location>
</feature>
<comment type="catalytic activity">
    <reaction evidence="2">
        <text>a 3'-end 2',3'-cyclophospho-ribonucleotide-RNA + H2O = a 3'-end 2'-phospho-ribonucleotide-RNA + H(+)</text>
        <dbReference type="Rhea" id="RHEA:11828"/>
        <dbReference type="Rhea" id="RHEA-COMP:10464"/>
        <dbReference type="Rhea" id="RHEA-COMP:17353"/>
        <dbReference type="ChEBI" id="CHEBI:15377"/>
        <dbReference type="ChEBI" id="CHEBI:15378"/>
        <dbReference type="ChEBI" id="CHEBI:83064"/>
        <dbReference type="ChEBI" id="CHEBI:173113"/>
        <dbReference type="EC" id="3.1.4.58"/>
    </reaction>
</comment>
<dbReference type="AlphaFoldDB" id="E0RQV7"/>
<feature type="active site" description="Proton donor" evidence="2">
    <location>
        <position position="59"/>
    </location>
</feature>
<feature type="active site" description="Proton acceptor" evidence="2">
    <location>
        <position position="145"/>
    </location>
</feature>
<dbReference type="EMBL" id="CP001698">
    <property type="protein sequence ID" value="ADN03013.1"/>
    <property type="molecule type" value="Genomic_DNA"/>
</dbReference>
<dbReference type="HAMAP" id="MF_01940">
    <property type="entry name" value="RNA_CPDase"/>
    <property type="match status" value="1"/>
</dbReference>
<keyword evidence="1 2" id="KW-0378">Hydrolase</keyword>
<dbReference type="eggNOG" id="COG1514">
    <property type="taxonomic scope" value="Bacteria"/>
</dbReference>
<dbReference type="HOGENOM" id="CLU_081251_0_1_12"/>
<dbReference type="KEGG" id="sta:STHERM_c20820"/>